<dbReference type="PANTHER" id="PTHR43000">
    <property type="entry name" value="DTDP-D-GLUCOSE 4,6-DEHYDRATASE-RELATED"/>
    <property type="match status" value="1"/>
</dbReference>
<comment type="similarity">
    <text evidence="1">Belongs to the NAD(P)-dependent epimerase/dehydratase family.</text>
</comment>
<evidence type="ECO:0000256" key="1">
    <source>
        <dbReference type="ARBA" id="ARBA00007637"/>
    </source>
</evidence>
<dbReference type="EMBL" id="JBHRZI010000005">
    <property type="protein sequence ID" value="MFC3890703.1"/>
    <property type="molecule type" value="Genomic_DNA"/>
</dbReference>
<dbReference type="Pfam" id="PF01370">
    <property type="entry name" value="Epimerase"/>
    <property type="match status" value="1"/>
</dbReference>
<proteinExistence type="inferred from homology"/>
<evidence type="ECO:0000313" key="3">
    <source>
        <dbReference type="EMBL" id="MFC3890703.1"/>
    </source>
</evidence>
<protein>
    <submittedName>
        <fullName evidence="3">NAD-dependent epimerase/dehydratase family protein</fullName>
    </submittedName>
</protein>
<organism evidence="3 4">
    <name type="scientific">Lentzea rhizosphaerae</name>
    <dbReference type="NCBI Taxonomy" id="2041025"/>
    <lineage>
        <taxon>Bacteria</taxon>
        <taxon>Bacillati</taxon>
        <taxon>Actinomycetota</taxon>
        <taxon>Actinomycetes</taxon>
        <taxon>Pseudonocardiales</taxon>
        <taxon>Pseudonocardiaceae</taxon>
        <taxon>Lentzea</taxon>
    </lineage>
</organism>
<dbReference type="RefSeq" id="WP_382369030.1">
    <property type="nucleotide sequence ID" value="NZ_JBHRZI010000005.1"/>
</dbReference>
<name>A0ABV8BK27_9PSEU</name>
<dbReference type="Gene3D" id="3.90.25.10">
    <property type="entry name" value="UDP-galactose 4-epimerase, domain 1"/>
    <property type="match status" value="1"/>
</dbReference>
<dbReference type="Proteomes" id="UP001595690">
    <property type="component" value="Unassembled WGS sequence"/>
</dbReference>
<dbReference type="SUPFAM" id="SSF51735">
    <property type="entry name" value="NAD(P)-binding Rossmann-fold domains"/>
    <property type="match status" value="1"/>
</dbReference>
<feature type="domain" description="NAD-dependent epimerase/dehydratase" evidence="2">
    <location>
        <begin position="23"/>
        <end position="253"/>
    </location>
</feature>
<comment type="caution">
    <text evidence="3">The sequence shown here is derived from an EMBL/GenBank/DDBJ whole genome shotgun (WGS) entry which is preliminary data.</text>
</comment>
<gene>
    <name evidence="3" type="ORF">ACFOWZ_04405</name>
</gene>
<sequence length="343" mass="36238">MQAMGAAVDVSDIAADLGRFERVAVTGGLGFVGSHVVATLAAAGRSVLVLDIAPPPDLLPGNVTHHRVDIRDVRAITPTLREVDLVLHLAGNPSGTVSVDRPRFDFETNAQGTFNLCEALAGSSVRKLVYLSSAMVYGVPRTCPITEDHPVAPFLPYGASKLSGEHVVSVFKHALGLPATIGRAFTLYGPGEDPKRAGGEVTQFLRWHLNGEPIRATGDVDAKTRDFCSIGDLVRALLFLAARGDEGEVYNLGSGTETSLRELADVIGTVTGRQASLISDESITDDTYRLVADTTKLRGLGFAPRTSLAEGVRALAAELGDHPAPPAVDTIFRRGQRVGVAGR</sequence>
<accession>A0ABV8BK27</accession>
<evidence type="ECO:0000313" key="4">
    <source>
        <dbReference type="Proteomes" id="UP001595690"/>
    </source>
</evidence>
<dbReference type="InterPro" id="IPR001509">
    <property type="entry name" value="Epimerase_deHydtase"/>
</dbReference>
<dbReference type="InterPro" id="IPR036291">
    <property type="entry name" value="NAD(P)-bd_dom_sf"/>
</dbReference>
<dbReference type="Gene3D" id="3.40.50.720">
    <property type="entry name" value="NAD(P)-binding Rossmann-like Domain"/>
    <property type="match status" value="1"/>
</dbReference>
<keyword evidence="4" id="KW-1185">Reference proteome</keyword>
<reference evidence="4" key="1">
    <citation type="journal article" date="2019" name="Int. J. Syst. Evol. Microbiol.">
        <title>The Global Catalogue of Microorganisms (GCM) 10K type strain sequencing project: providing services to taxonomists for standard genome sequencing and annotation.</title>
        <authorList>
            <consortium name="The Broad Institute Genomics Platform"/>
            <consortium name="The Broad Institute Genome Sequencing Center for Infectious Disease"/>
            <person name="Wu L."/>
            <person name="Ma J."/>
        </authorList>
    </citation>
    <scope>NUCLEOTIDE SEQUENCE [LARGE SCALE GENOMIC DNA]</scope>
    <source>
        <strain evidence="4">CGMCC 4.7405</strain>
    </source>
</reference>
<evidence type="ECO:0000259" key="2">
    <source>
        <dbReference type="Pfam" id="PF01370"/>
    </source>
</evidence>